<name>A0A0A7E940_9NEOP</name>
<keyword evidence="4 12" id="KW-0813">Transport</keyword>
<evidence type="ECO:0000313" key="14">
    <source>
        <dbReference type="EMBL" id="AIY62117.1"/>
    </source>
</evidence>
<dbReference type="EMBL" id="KP026298">
    <property type="protein sequence ID" value="AIY62117.1"/>
    <property type="molecule type" value="Genomic_DNA"/>
</dbReference>
<evidence type="ECO:0000256" key="5">
    <source>
        <dbReference type="ARBA" id="ARBA00022547"/>
    </source>
</evidence>
<keyword evidence="6 12" id="KW-0812">Transmembrane</keyword>
<keyword evidence="8 13" id="KW-1133">Transmembrane helix</keyword>
<evidence type="ECO:0000256" key="12">
    <source>
        <dbReference type="RuleBase" id="RU003661"/>
    </source>
</evidence>
<reference evidence="14" key="1">
    <citation type="journal article" date="2014" name="Mol. Biol. Evol.">
        <title>The evolutionary history of termites as inferred from 66 mitochondrial genomes.</title>
        <authorList>
            <person name="Bourguignon T."/>
            <person name="Lo N."/>
            <person name="Cameron S.L."/>
            <person name="Sobotnik J."/>
            <person name="Hayashi Y."/>
            <person name="Shigenobu S."/>
            <person name="Watanabe D."/>
            <person name="Roisin Y."/>
            <person name="Miura T."/>
            <person name="Evans T.A."/>
        </authorList>
    </citation>
    <scope>NUCLEOTIDE SEQUENCE</scope>
</reference>
<dbReference type="GO" id="GO:0045259">
    <property type="term" value="C:proton-transporting ATP synthase complex"/>
    <property type="evidence" value="ECO:0007669"/>
    <property type="project" value="UniProtKB-KW"/>
</dbReference>
<dbReference type="AlphaFoldDB" id="A0A0A7E940"/>
<evidence type="ECO:0000256" key="9">
    <source>
        <dbReference type="ARBA" id="ARBA00023065"/>
    </source>
</evidence>
<protein>
    <recommendedName>
        <fullName evidence="12">ATP synthase complex subunit 8</fullName>
    </recommendedName>
</protein>
<keyword evidence="5 12" id="KW-0138">CF(0)</keyword>
<keyword evidence="7 12" id="KW-0375">Hydrogen ion transport</keyword>
<keyword evidence="10 12" id="KW-0496">Mitochondrion</keyword>
<evidence type="ECO:0000256" key="6">
    <source>
        <dbReference type="ARBA" id="ARBA00022692"/>
    </source>
</evidence>
<comment type="similarity">
    <text evidence="2 12">Belongs to the ATPase protein 8 family.</text>
</comment>
<gene>
    <name evidence="14" type="primary">atp8</name>
</gene>
<organism evidence="14">
    <name type="scientific">Termitogeton planus</name>
    <dbReference type="NCBI Taxonomy" id="127398"/>
    <lineage>
        <taxon>Eukaryota</taxon>
        <taxon>Metazoa</taxon>
        <taxon>Ecdysozoa</taxon>
        <taxon>Arthropoda</taxon>
        <taxon>Hexapoda</taxon>
        <taxon>Insecta</taxon>
        <taxon>Pterygota</taxon>
        <taxon>Neoptera</taxon>
        <taxon>Polyneoptera</taxon>
        <taxon>Dictyoptera</taxon>
        <taxon>Blattodea</taxon>
        <taxon>Blattoidea</taxon>
        <taxon>Termitoidae</taxon>
        <taxon>Rhinotermitidae</taxon>
        <taxon>Termitogeton</taxon>
    </lineage>
</organism>
<evidence type="ECO:0000256" key="2">
    <source>
        <dbReference type="ARBA" id="ARBA00008892"/>
    </source>
</evidence>
<dbReference type="Pfam" id="PF00895">
    <property type="entry name" value="ATP-synt_8"/>
    <property type="match status" value="1"/>
</dbReference>
<dbReference type="GO" id="GO:0031966">
    <property type="term" value="C:mitochondrial membrane"/>
    <property type="evidence" value="ECO:0007669"/>
    <property type="project" value="UniProtKB-SubCell"/>
</dbReference>
<dbReference type="GO" id="GO:0015986">
    <property type="term" value="P:proton motive force-driven ATP synthesis"/>
    <property type="evidence" value="ECO:0007669"/>
    <property type="project" value="InterPro"/>
</dbReference>
<evidence type="ECO:0000256" key="13">
    <source>
        <dbReference type="SAM" id="Phobius"/>
    </source>
</evidence>
<keyword evidence="11 13" id="KW-0472">Membrane</keyword>
<evidence type="ECO:0000256" key="4">
    <source>
        <dbReference type="ARBA" id="ARBA00022448"/>
    </source>
</evidence>
<evidence type="ECO:0000256" key="10">
    <source>
        <dbReference type="ARBA" id="ARBA00023128"/>
    </source>
</evidence>
<keyword evidence="9 12" id="KW-0406">Ion transport</keyword>
<proteinExistence type="inferred from homology"/>
<accession>A0A0A7E940</accession>
<dbReference type="InterPro" id="IPR001421">
    <property type="entry name" value="ATP8_metazoa"/>
</dbReference>
<dbReference type="GO" id="GO:0015078">
    <property type="term" value="F:proton transmembrane transporter activity"/>
    <property type="evidence" value="ECO:0007669"/>
    <property type="project" value="InterPro"/>
</dbReference>
<sequence length="52" mass="6400">MPQMMPMEWVTLYMMFLSTFIVFNITNYFMSTPNKPHQTSTKINMNKMTWKW</sequence>
<comment type="subunit">
    <text evidence="3">F-type ATPases have 2 components, CF(1) - the catalytic core - and CF(0) - the membrane proton channel.</text>
</comment>
<comment type="subcellular location">
    <subcellularLocation>
        <location evidence="1 12">Mitochondrion membrane</location>
        <topology evidence="1 12">Single-pass membrane protein</topology>
    </subcellularLocation>
</comment>
<evidence type="ECO:0000256" key="1">
    <source>
        <dbReference type="ARBA" id="ARBA00004304"/>
    </source>
</evidence>
<evidence type="ECO:0000256" key="8">
    <source>
        <dbReference type="ARBA" id="ARBA00022989"/>
    </source>
</evidence>
<feature type="transmembrane region" description="Helical" evidence="13">
    <location>
        <begin position="12"/>
        <end position="30"/>
    </location>
</feature>
<evidence type="ECO:0000256" key="3">
    <source>
        <dbReference type="ARBA" id="ARBA00011291"/>
    </source>
</evidence>
<evidence type="ECO:0000256" key="7">
    <source>
        <dbReference type="ARBA" id="ARBA00022781"/>
    </source>
</evidence>
<geneLocation type="mitochondrion" evidence="14"/>
<evidence type="ECO:0000256" key="11">
    <source>
        <dbReference type="ARBA" id="ARBA00023136"/>
    </source>
</evidence>